<dbReference type="FunFam" id="2.60.40.60:FF:000007">
    <property type="entry name" value="Protocadherin alpha 2"/>
    <property type="match status" value="1"/>
</dbReference>
<feature type="domain" description="Cadherin" evidence="13">
    <location>
        <begin position="634"/>
        <end position="736"/>
    </location>
</feature>
<keyword evidence="15" id="KW-1185">Reference proteome</keyword>
<feature type="domain" description="Cadherin" evidence="13">
    <location>
        <begin position="37"/>
        <end position="124"/>
    </location>
</feature>
<feature type="domain" description="Cadherin" evidence="13">
    <location>
        <begin position="125"/>
        <end position="247"/>
    </location>
</feature>
<evidence type="ECO:0000256" key="5">
    <source>
        <dbReference type="ARBA" id="ARBA00022729"/>
    </source>
</evidence>
<sequence>MDKTAFNIKLIDDHTGQTCVLGGLHLVDTVGAEVMIIQAGNAFANYFEIDAQSMVVKTRKSVNREILCSKSAASKETYETACCLQAMRECLLKFTSIIKPKGSPEHFVNFHIKLMDVNDNRPAFPSDVTKILVPENRQVGSLIPIPKAKDADSNFFGVKRYRLEHDNHDTFKLVQSELGDREQIPLSTDDGTSEVEIYLKLQKPLDRERIKEYRFNLVAEDGGTPPLSGSTQILIQVLDVNDNHPKFVQSIYQIKISELTPVGEKIAQLRATDPDEKEFGTVVYEIDVQGRKKQEWNEPEATVANVASKFFRIDPKSGWLSIIAPLNYESQHNRFSFKVNARDMGGDSGYDQAIVKIQVLDENDEAPHIELESLLSPKSEDESNLLGGKIKSFLALPNNVYRWHIEEGLSTEMRPNAFAIIAVSDRDLEEGGIVKCSLCSVADKFQLTQATSECATNLKSSVFGLNEIPGTSQYALSLLQPLDFERSQLERVHIFCHDLGSPRLNSSKLVEVVVVDLNDHAPAFNRSLYQYSLKENEKAYTVLDHITAADADQGGNAPISYSLSAEGMQYFQIGANDGVFSTRTSFDREERDYYKFLVYAKDAGPPIEHTATATVEVIILDSNDHEPTFVGLNDDGAYHFQVMENLPANTHIGTLQARDEDGPKNSLVIYRLLGVSREFSLNPETGELSTSVELDRELKSNHILNAIASDNGHISRSSSVKVVIDVLDMNDHDPIVVFPTNGSGSVSISYKEPQGELTLQGPFVTSPYFILQLIAKIEARDADEGPNAMLHYLFAREQHSHLKAFELFYLEELTGELRVNKDMIAEDIGTYPISVLVQDSGATSRSTTVNFKVIVSFLLICQFDDPVLQINKQTGNP</sequence>
<dbReference type="GO" id="GO:0005886">
    <property type="term" value="C:plasma membrane"/>
    <property type="evidence" value="ECO:0007669"/>
    <property type="project" value="UniProtKB-SubCell"/>
</dbReference>
<gene>
    <name evidence="14" type="ORF">Ciccas_001691</name>
</gene>
<dbReference type="Pfam" id="PF00028">
    <property type="entry name" value="Cadherin"/>
    <property type="match status" value="5"/>
</dbReference>
<keyword evidence="8" id="KW-0130">Cell adhesion</keyword>
<dbReference type="PANTHER" id="PTHR24028">
    <property type="entry name" value="CADHERIN-87A"/>
    <property type="match status" value="1"/>
</dbReference>
<protein>
    <recommendedName>
        <fullName evidence="13">Cadherin domain-containing protein</fullName>
    </recommendedName>
</protein>
<keyword evidence="4" id="KW-0479">Metal-binding</keyword>
<dbReference type="AlphaFoldDB" id="A0ABD2QJB7"/>
<dbReference type="PROSITE" id="PS00232">
    <property type="entry name" value="CADHERIN_1"/>
    <property type="match status" value="4"/>
</dbReference>
<dbReference type="CDD" id="cd11304">
    <property type="entry name" value="Cadherin_repeat"/>
    <property type="match status" value="6"/>
</dbReference>
<comment type="subcellular location">
    <subcellularLocation>
        <location evidence="1">Cell membrane</location>
        <topology evidence="1">Single-pass type I membrane protein</topology>
    </subcellularLocation>
</comment>
<dbReference type="FunFam" id="2.60.40.60:FF:000123">
    <property type="entry name" value="Protocadherin beta 4"/>
    <property type="match status" value="1"/>
</dbReference>
<dbReference type="Proteomes" id="UP001626550">
    <property type="component" value="Unassembled WGS sequence"/>
</dbReference>
<dbReference type="PANTHER" id="PTHR24028:SF146">
    <property type="entry name" value="CADHERIN 96CB, ISOFORM D-RELATED"/>
    <property type="match status" value="1"/>
</dbReference>
<feature type="domain" description="Cadherin" evidence="13">
    <location>
        <begin position="525"/>
        <end position="629"/>
    </location>
</feature>
<reference evidence="14 15" key="1">
    <citation type="submission" date="2024-11" db="EMBL/GenBank/DDBJ databases">
        <title>Adaptive evolution of stress response genes in parasites aligns with host niche diversity.</title>
        <authorList>
            <person name="Hahn C."/>
            <person name="Resl P."/>
        </authorList>
    </citation>
    <scope>NUCLEOTIDE SEQUENCE [LARGE SCALE GENOMIC DNA]</scope>
    <source>
        <strain evidence="14">EGGRZ-B1_66</strain>
        <tissue evidence="14">Body</tissue>
    </source>
</reference>
<keyword evidence="3" id="KW-0812">Transmembrane</keyword>
<evidence type="ECO:0000256" key="1">
    <source>
        <dbReference type="ARBA" id="ARBA00004251"/>
    </source>
</evidence>
<evidence type="ECO:0000259" key="13">
    <source>
        <dbReference type="PROSITE" id="PS50268"/>
    </source>
</evidence>
<dbReference type="FunFam" id="2.60.40.60:FF:000020">
    <property type="entry name" value="Dachsous cadherin-related 1b"/>
    <property type="match status" value="2"/>
</dbReference>
<evidence type="ECO:0000256" key="7">
    <source>
        <dbReference type="ARBA" id="ARBA00022837"/>
    </source>
</evidence>
<dbReference type="InterPro" id="IPR015919">
    <property type="entry name" value="Cadherin-like_sf"/>
</dbReference>
<dbReference type="GO" id="GO:0007155">
    <property type="term" value="P:cell adhesion"/>
    <property type="evidence" value="ECO:0007669"/>
    <property type="project" value="UniProtKB-KW"/>
</dbReference>
<keyword evidence="11" id="KW-0325">Glycoprotein</keyword>
<feature type="domain" description="Cadherin" evidence="13">
    <location>
        <begin position="397"/>
        <end position="524"/>
    </location>
</feature>
<comment type="caution">
    <text evidence="14">The sequence shown here is derived from an EMBL/GenBank/DDBJ whole genome shotgun (WGS) entry which is preliminary data.</text>
</comment>
<evidence type="ECO:0000313" key="15">
    <source>
        <dbReference type="Proteomes" id="UP001626550"/>
    </source>
</evidence>
<dbReference type="InterPro" id="IPR050174">
    <property type="entry name" value="Protocadherin/Cadherin-CA"/>
</dbReference>
<keyword evidence="10" id="KW-0472">Membrane</keyword>
<evidence type="ECO:0000256" key="8">
    <source>
        <dbReference type="ARBA" id="ARBA00022889"/>
    </source>
</evidence>
<dbReference type="PROSITE" id="PS50268">
    <property type="entry name" value="CADHERIN_2"/>
    <property type="match status" value="7"/>
</dbReference>
<evidence type="ECO:0000256" key="12">
    <source>
        <dbReference type="PROSITE-ProRule" id="PRU00043"/>
    </source>
</evidence>
<evidence type="ECO:0000256" key="6">
    <source>
        <dbReference type="ARBA" id="ARBA00022737"/>
    </source>
</evidence>
<dbReference type="Gene3D" id="2.60.40.60">
    <property type="entry name" value="Cadherins"/>
    <property type="match status" value="7"/>
</dbReference>
<dbReference type="InterPro" id="IPR002126">
    <property type="entry name" value="Cadherin-like_dom"/>
</dbReference>
<evidence type="ECO:0000256" key="2">
    <source>
        <dbReference type="ARBA" id="ARBA00022475"/>
    </source>
</evidence>
<dbReference type="SMART" id="SM00112">
    <property type="entry name" value="CA"/>
    <property type="match status" value="6"/>
</dbReference>
<dbReference type="SUPFAM" id="SSF49313">
    <property type="entry name" value="Cadherin-like"/>
    <property type="match status" value="6"/>
</dbReference>
<evidence type="ECO:0000313" key="14">
    <source>
        <dbReference type="EMBL" id="KAL3319638.1"/>
    </source>
</evidence>
<evidence type="ECO:0000256" key="4">
    <source>
        <dbReference type="ARBA" id="ARBA00022723"/>
    </source>
</evidence>
<dbReference type="PRINTS" id="PR00205">
    <property type="entry name" value="CADHERIN"/>
</dbReference>
<evidence type="ECO:0000256" key="10">
    <source>
        <dbReference type="ARBA" id="ARBA00023136"/>
    </source>
</evidence>
<keyword evidence="2" id="KW-1003">Cell membrane</keyword>
<proteinExistence type="predicted"/>
<name>A0ABD2QJB7_9PLAT</name>
<feature type="domain" description="Cadherin" evidence="13">
    <location>
        <begin position="774"/>
        <end position="868"/>
    </location>
</feature>
<keyword evidence="9" id="KW-1133">Transmembrane helix</keyword>
<dbReference type="GO" id="GO:0005509">
    <property type="term" value="F:calcium ion binding"/>
    <property type="evidence" value="ECO:0007669"/>
    <property type="project" value="UniProtKB-UniRule"/>
</dbReference>
<dbReference type="InterPro" id="IPR020894">
    <property type="entry name" value="Cadherin_CS"/>
</dbReference>
<accession>A0ABD2QJB7</accession>
<evidence type="ECO:0000256" key="3">
    <source>
        <dbReference type="ARBA" id="ARBA00022692"/>
    </source>
</evidence>
<keyword evidence="5" id="KW-0732">Signal</keyword>
<evidence type="ECO:0000256" key="9">
    <source>
        <dbReference type="ARBA" id="ARBA00022989"/>
    </source>
</evidence>
<feature type="domain" description="Cadherin" evidence="13">
    <location>
        <begin position="248"/>
        <end position="369"/>
    </location>
</feature>
<keyword evidence="7 12" id="KW-0106">Calcium</keyword>
<evidence type="ECO:0000256" key="11">
    <source>
        <dbReference type="ARBA" id="ARBA00023180"/>
    </source>
</evidence>
<keyword evidence="6" id="KW-0677">Repeat</keyword>
<dbReference type="EMBL" id="JBJKFK010000116">
    <property type="protein sequence ID" value="KAL3319638.1"/>
    <property type="molecule type" value="Genomic_DNA"/>
</dbReference>
<organism evidence="14 15">
    <name type="scientific">Cichlidogyrus casuarinus</name>
    <dbReference type="NCBI Taxonomy" id="1844966"/>
    <lineage>
        <taxon>Eukaryota</taxon>
        <taxon>Metazoa</taxon>
        <taxon>Spiralia</taxon>
        <taxon>Lophotrochozoa</taxon>
        <taxon>Platyhelminthes</taxon>
        <taxon>Monogenea</taxon>
        <taxon>Monopisthocotylea</taxon>
        <taxon>Dactylogyridea</taxon>
        <taxon>Ancyrocephalidae</taxon>
        <taxon>Cichlidogyrus</taxon>
    </lineage>
</organism>